<organism evidence="2 3">
    <name type="scientific">candidate division WOR_3 bacterium SM1_77</name>
    <dbReference type="NCBI Taxonomy" id="1703778"/>
    <lineage>
        <taxon>Bacteria</taxon>
        <taxon>Bacteria division WOR-3</taxon>
    </lineage>
</organism>
<evidence type="ECO:0008006" key="4">
    <source>
        <dbReference type="Google" id="ProtNLM"/>
    </source>
</evidence>
<dbReference type="Gene3D" id="1.10.10.1320">
    <property type="entry name" value="Anti-sigma factor, zinc-finger domain"/>
    <property type="match status" value="1"/>
</dbReference>
<evidence type="ECO:0000313" key="2">
    <source>
        <dbReference type="EMBL" id="KPL15129.1"/>
    </source>
</evidence>
<dbReference type="Proteomes" id="UP000050975">
    <property type="component" value="Unassembled WGS sequence"/>
</dbReference>
<feature type="transmembrane region" description="Helical" evidence="1">
    <location>
        <begin position="78"/>
        <end position="104"/>
    </location>
</feature>
<protein>
    <recommendedName>
        <fullName evidence="4">Zinc-finger domain-containing protein</fullName>
    </recommendedName>
</protein>
<proteinExistence type="predicted"/>
<evidence type="ECO:0000313" key="3">
    <source>
        <dbReference type="Proteomes" id="UP000050975"/>
    </source>
</evidence>
<dbReference type="EMBL" id="LJVE01000023">
    <property type="protein sequence ID" value="KPL15129.1"/>
    <property type="molecule type" value="Genomic_DNA"/>
</dbReference>
<keyword evidence="1" id="KW-0812">Transmembrane</keyword>
<keyword evidence="1" id="KW-1133">Transmembrane helix</keyword>
<dbReference type="AlphaFoldDB" id="A0A0S8JZB9"/>
<evidence type="ECO:0000256" key="1">
    <source>
        <dbReference type="SAM" id="Phobius"/>
    </source>
</evidence>
<sequence>MNSCPQAEKIIYYCLGALADKAKEDFEIHLKSCELCQHELGVEMAIENELSQEFEPGFVENRIRARLELRQAQDMRSFWLYAFRMAVYGLTAAIIGFVLIPFLLKFPLESVLDLSKYTDGAAELLGKLAPGNAFFVILGFCFIAVFIASMYSLAQIRRL</sequence>
<dbReference type="InterPro" id="IPR041916">
    <property type="entry name" value="Anti_sigma_zinc_sf"/>
</dbReference>
<feature type="transmembrane region" description="Helical" evidence="1">
    <location>
        <begin position="133"/>
        <end position="154"/>
    </location>
</feature>
<accession>A0A0S8JZB9</accession>
<name>A0A0S8JZB9_UNCW3</name>
<gene>
    <name evidence="2" type="ORF">AMJ74_02090</name>
</gene>
<comment type="caution">
    <text evidence="2">The sequence shown here is derived from an EMBL/GenBank/DDBJ whole genome shotgun (WGS) entry which is preliminary data.</text>
</comment>
<reference evidence="2 3" key="1">
    <citation type="journal article" date="2015" name="Microbiome">
        <title>Genomic resolution of linkages in carbon, nitrogen, and sulfur cycling among widespread estuary sediment bacteria.</title>
        <authorList>
            <person name="Baker B.J."/>
            <person name="Lazar C.S."/>
            <person name="Teske A.P."/>
            <person name="Dick G.J."/>
        </authorList>
    </citation>
    <scope>NUCLEOTIDE SEQUENCE [LARGE SCALE GENOMIC DNA]</scope>
    <source>
        <strain evidence="2">SM1_77</strain>
    </source>
</reference>
<keyword evidence="1" id="KW-0472">Membrane</keyword>